<evidence type="ECO:0000313" key="1">
    <source>
        <dbReference type="EMBL" id="KAJ8288397.1"/>
    </source>
</evidence>
<dbReference type="SUPFAM" id="SSF47986">
    <property type="entry name" value="DEATH domain"/>
    <property type="match status" value="1"/>
</dbReference>
<proteinExistence type="predicted"/>
<comment type="caution">
    <text evidence="1">The sequence shown here is derived from an EMBL/GenBank/DDBJ whole genome shotgun (WGS) entry which is preliminary data.</text>
</comment>
<reference evidence="1" key="1">
    <citation type="journal article" date="2023" name="Science">
        <title>Genome structures resolve the early diversification of teleost fishes.</title>
        <authorList>
            <person name="Parey E."/>
            <person name="Louis A."/>
            <person name="Montfort J."/>
            <person name="Bouchez O."/>
            <person name="Roques C."/>
            <person name="Iampietro C."/>
            <person name="Lluch J."/>
            <person name="Castinel A."/>
            <person name="Donnadieu C."/>
            <person name="Desvignes T."/>
            <person name="Floi Bucao C."/>
            <person name="Jouanno E."/>
            <person name="Wen M."/>
            <person name="Mejri S."/>
            <person name="Dirks R."/>
            <person name="Jansen H."/>
            <person name="Henkel C."/>
            <person name="Chen W.J."/>
            <person name="Zahm M."/>
            <person name="Cabau C."/>
            <person name="Klopp C."/>
            <person name="Thompson A.W."/>
            <person name="Robinson-Rechavi M."/>
            <person name="Braasch I."/>
            <person name="Lecointre G."/>
            <person name="Bobe J."/>
            <person name="Postlethwait J.H."/>
            <person name="Berthelot C."/>
            <person name="Roest Crollius H."/>
            <person name="Guiguen Y."/>
        </authorList>
    </citation>
    <scope>NUCLEOTIDE SEQUENCE</scope>
    <source>
        <strain evidence="1">Concon-B</strain>
    </source>
</reference>
<organism evidence="1 2">
    <name type="scientific">Conger conger</name>
    <name type="common">Conger eel</name>
    <name type="synonym">Muraena conger</name>
    <dbReference type="NCBI Taxonomy" id="82655"/>
    <lineage>
        <taxon>Eukaryota</taxon>
        <taxon>Metazoa</taxon>
        <taxon>Chordata</taxon>
        <taxon>Craniata</taxon>
        <taxon>Vertebrata</taxon>
        <taxon>Euteleostomi</taxon>
        <taxon>Actinopterygii</taxon>
        <taxon>Neopterygii</taxon>
        <taxon>Teleostei</taxon>
        <taxon>Anguilliformes</taxon>
        <taxon>Congridae</taxon>
        <taxon>Conger</taxon>
    </lineage>
</organism>
<dbReference type="InterPro" id="IPR011029">
    <property type="entry name" value="DEATH-like_dom_sf"/>
</dbReference>
<protein>
    <recommendedName>
        <fullName evidence="3">CARD domain-containing protein</fullName>
    </recommendedName>
</protein>
<dbReference type="EMBL" id="JAFJMO010000001">
    <property type="protein sequence ID" value="KAJ8288397.1"/>
    <property type="molecule type" value="Genomic_DNA"/>
</dbReference>
<name>A0A9Q1E2E3_CONCO</name>
<dbReference type="OrthoDB" id="8803172at2759"/>
<dbReference type="AlphaFoldDB" id="A0A9Q1E2E3"/>
<dbReference type="Gene3D" id="1.10.533.10">
    <property type="entry name" value="Death Domain, Fas"/>
    <property type="match status" value="1"/>
</dbReference>
<gene>
    <name evidence="1" type="ORF">COCON_G00010560</name>
</gene>
<sequence>MSSCLVERISDYVSCKRTITPFESQLIPFQCTMDLQQASQFIQTVFSRGRRACQLFYKLLESCDPLLAGSFTGSPDRQDMAPTYIINIHDSTLNNCTFGSNNGHCINANRQHPPSYSPEHVRHEVERCSCGQQGAAQSSSSAPPSLQLHISDVEYVVIGDNNTVTAETVEAEGQEEEEEEEEQALI</sequence>
<dbReference type="Proteomes" id="UP001152803">
    <property type="component" value="Unassembled WGS sequence"/>
</dbReference>
<accession>A0A9Q1E2E3</accession>
<evidence type="ECO:0008006" key="3">
    <source>
        <dbReference type="Google" id="ProtNLM"/>
    </source>
</evidence>
<evidence type="ECO:0000313" key="2">
    <source>
        <dbReference type="Proteomes" id="UP001152803"/>
    </source>
</evidence>
<keyword evidence="2" id="KW-1185">Reference proteome</keyword>